<feature type="transmembrane region" description="Helical" evidence="1">
    <location>
        <begin position="106"/>
        <end position="124"/>
    </location>
</feature>
<proteinExistence type="predicted"/>
<reference evidence="2 3" key="1">
    <citation type="submission" date="2019-06" db="EMBL/GenBank/DDBJ databases">
        <title>Sequencing the genomes of 1000 actinobacteria strains.</title>
        <authorList>
            <person name="Klenk H.-P."/>
        </authorList>
    </citation>
    <scope>NUCLEOTIDE SEQUENCE [LARGE SCALE GENOMIC DNA]</scope>
    <source>
        <strain evidence="2 3">DSM 19828</strain>
    </source>
</reference>
<keyword evidence="1" id="KW-1133">Transmembrane helix</keyword>
<sequence length="133" mass="14051">MAERTRTPLNERPGFHHVAAATWLLIDIGALVILVGMLAIFQPQKGLLPDPAWLTDPIAGWVIGNILGILAYKVVLKLHPAAIAAIALIAVALSPLVFVKYTAMGAFIAGLAIGIAAGSLYWRAHKDAPATLL</sequence>
<dbReference type="OrthoDB" id="9975592at2"/>
<evidence type="ECO:0000313" key="2">
    <source>
        <dbReference type="EMBL" id="TQJ14019.1"/>
    </source>
</evidence>
<dbReference type="EMBL" id="VFMO01000001">
    <property type="protein sequence ID" value="TQJ14019.1"/>
    <property type="molecule type" value="Genomic_DNA"/>
</dbReference>
<comment type="caution">
    <text evidence="2">The sequence shown here is derived from an EMBL/GenBank/DDBJ whole genome shotgun (WGS) entry which is preliminary data.</text>
</comment>
<keyword evidence="3" id="KW-1185">Reference proteome</keyword>
<dbReference type="Proteomes" id="UP000320806">
    <property type="component" value="Unassembled WGS sequence"/>
</dbReference>
<keyword evidence="1" id="KW-0812">Transmembrane</keyword>
<evidence type="ECO:0000256" key="1">
    <source>
        <dbReference type="SAM" id="Phobius"/>
    </source>
</evidence>
<dbReference type="RefSeq" id="WP_129624871.1">
    <property type="nucleotide sequence ID" value="NZ_BAABCI010000002.1"/>
</dbReference>
<accession>A0A542EFE2</accession>
<dbReference type="AlphaFoldDB" id="A0A542EFE2"/>
<keyword evidence="1" id="KW-0472">Membrane</keyword>
<feature type="transmembrane region" description="Helical" evidence="1">
    <location>
        <begin position="20"/>
        <end position="41"/>
    </location>
</feature>
<gene>
    <name evidence="2" type="ORF">FB459_1462</name>
</gene>
<name>A0A542EFE2_9MICO</name>
<organism evidence="2 3">
    <name type="scientific">Yimella lutea</name>
    <dbReference type="NCBI Taxonomy" id="587872"/>
    <lineage>
        <taxon>Bacteria</taxon>
        <taxon>Bacillati</taxon>
        <taxon>Actinomycetota</taxon>
        <taxon>Actinomycetes</taxon>
        <taxon>Micrococcales</taxon>
        <taxon>Dermacoccaceae</taxon>
        <taxon>Yimella</taxon>
    </lineage>
</organism>
<feature type="transmembrane region" description="Helical" evidence="1">
    <location>
        <begin position="78"/>
        <end position="99"/>
    </location>
</feature>
<evidence type="ECO:0000313" key="3">
    <source>
        <dbReference type="Proteomes" id="UP000320806"/>
    </source>
</evidence>
<protein>
    <submittedName>
        <fullName evidence="2">Uncharacterized protein</fullName>
    </submittedName>
</protein>
<feature type="transmembrane region" description="Helical" evidence="1">
    <location>
        <begin position="53"/>
        <end position="72"/>
    </location>
</feature>